<dbReference type="InterPro" id="IPR017557">
    <property type="entry name" value="Holo-ACP_synthase"/>
</dbReference>
<comment type="caution">
    <text evidence="5">The sequence shown here is derived from an EMBL/GenBank/DDBJ whole genome shotgun (WGS) entry which is preliminary data.</text>
</comment>
<evidence type="ECO:0000256" key="1">
    <source>
        <dbReference type="ARBA" id="ARBA00022679"/>
    </source>
</evidence>
<accession>A0ABV7F3D9</accession>
<evidence type="ECO:0000259" key="3">
    <source>
        <dbReference type="Pfam" id="PF10620"/>
    </source>
</evidence>
<dbReference type="RefSeq" id="WP_390322231.1">
    <property type="nucleotide sequence ID" value="NZ_JBHRTP010000032.1"/>
</dbReference>
<evidence type="ECO:0000256" key="2">
    <source>
        <dbReference type="ARBA" id="ARBA00022695"/>
    </source>
</evidence>
<keyword evidence="6" id="KW-1185">Reference proteome</keyword>
<gene>
    <name evidence="5" type="primary">mdcG</name>
    <name evidence="5" type="ORF">ACFOFO_11505</name>
</gene>
<dbReference type="GO" id="GO:0016779">
    <property type="term" value="F:nucleotidyltransferase activity"/>
    <property type="evidence" value="ECO:0007669"/>
    <property type="project" value="UniProtKB-KW"/>
</dbReference>
<proteinExistence type="predicted"/>
<reference evidence="6" key="1">
    <citation type="journal article" date="2019" name="Int. J. Syst. Evol. Microbiol.">
        <title>The Global Catalogue of Microorganisms (GCM) 10K type strain sequencing project: providing services to taxonomists for standard genome sequencing and annotation.</title>
        <authorList>
            <consortium name="The Broad Institute Genomics Platform"/>
            <consortium name="The Broad Institute Genome Sequencing Center for Infectious Disease"/>
            <person name="Wu L."/>
            <person name="Ma J."/>
        </authorList>
    </citation>
    <scope>NUCLEOTIDE SEQUENCE [LARGE SCALE GENOMIC DNA]</scope>
    <source>
        <strain evidence="6">KCTC 42986</strain>
    </source>
</reference>
<name>A0ABV7F3D9_9BURK</name>
<dbReference type="EC" id="2.7.7.66" evidence="5"/>
<dbReference type="NCBIfam" id="TIGR03135">
    <property type="entry name" value="malonate_mdcG"/>
    <property type="match status" value="1"/>
</dbReference>
<dbReference type="Pfam" id="PF20866">
    <property type="entry name" value="MdcG_N"/>
    <property type="match status" value="1"/>
</dbReference>
<dbReference type="InterPro" id="IPR049180">
    <property type="entry name" value="MdcG_C"/>
</dbReference>
<evidence type="ECO:0000313" key="6">
    <source>
        <dbReference type="Proteomes" id="UP001595530"/>
    </source>
</evidence>
<keyword evidence="1 5" id="KW-0808">Transferase</keyword>
<dbReference type="EMBL" id="JBHRTP010000032">
    <property type="protein sequence ID" value="MFC3108581.1"/>
    <property type="molecule type" value="Genomic_DNA"/>
</dbReference>
<dbReference type="InterPro" id="IPR048903">
    <property type="entry name" value="MdcG_N"/>
</dbReference>
<feature type="domain" description="Phosphoribosyl-dephospho-CoA transferase MdcG C-terminal" evidence="3">
    <location>
        <begin position="104"/>
        <end position="232"/>
    </location>
</feature>
<dbReference type="Pfam" id="PF10620">
    <property type="entry name" value="MdcG"/>
    <property type="match status" value="1"/>
</dbReference>
<organism evidence="5 6">
    <name type="scientific">Undibacterium arcticum</name>
    <dbReference type="NCBI Taxonomy" id="1762892"/>
    <lineage>
        <taxon>Bacteria</taxon>
        <taxon>Pseudomonadati</taxon>
        <taxon>Pseudomonadota</taxon>
        <taxon>Betaproteobacteria</taxon>
        <taxon>Burkholderiales</taxon>
        <taxon>Oxalobacteraceae</taxon>
        <taxon>Undibacterium</taxon>
    </lineage>
</organism>
<protein>
    <submittedName>
        <fullName evidence="5">Malonate decarboxylase holo-[acyl-carrier-protein] synthase</fullName>
        <ecNumber evidence="5">2.7.7.66</ecNumber>
    </submittedName>
</protein>
<sequence length="245" mass="26475">MSKADAARAPERHDLVWPSASGWRQLLDQVAVGDRAAIARWQQADWPAVVRRHDPADAGANAAASDKIYLGIALPPDAVDGCKCRIALSINKALVRTLRAPLALNDVIATAPPRWRADLQGLADGASTEEIALRVYGSLALQTLTGQTYLTDRSDIDILFAPNSRKQLEVGITLLSDFARNLPLDGEIRFPDGQAVAWKEWINTVGAASAVAAQRNLRARVLAKSLQRVQLQPPAKLLASLELTP</sequence>
<keyword evidence="2 5" id="KW-0548">Nucleotidyltransferase</keyword>
<dbReference type="Proteomes" id="UP001595530">
    <property type="component" value="Unassembled WGS sequence"/>
</dbReference>
<evidence type="ECO:0000259" key="4">
    <source>
        <dbReference type="Pfam" id="PF20866"/>
    </source>
</evidence>
<feature type="domain" description="Phosphoribosyl-dephospho-CoA transferase MdcG N-terminal" evidence="4">
    <location>
        <begin position="11"/>
        <end position="101"/>
    </location>
</feature>
<evidence type="ECO:0000313" key="5">
    <source>
        <dbReference type="EMBL" id="MFC3108581.1"/>
    </source>
</evidence>